<reference evidence="2 3" key="1">
    <citation type="submission" date="2014-04" db="EMBL/GenBank/DDBJ databases">
        <authorList>
            <consortium name="DOE Joint Genome Institute"/>
            <person name="Kuo A."/>
            <person name="Tarkka M."/>
            <person name="Buscot F."/>
            <person name="Kohler A."/>
            <person name="Nagy L.G."/>
            <person name="Floudas D."/>
            <person name="Copeland A."/>
            <person name="Barry K.W."/>
            <person name="Cichocki N."/>
            <person name="Veneault-Fourrey C."/>
            <person name="LaButti K."/>
            <person name="Lindquist E.A."/>
            <person name="Lipzen A."/>
            <person name="Lundell T."/>
            <person name="Morin E."/>
            <person name="Murat C."/>
            <person name="Sun H."/>
            <person name="Tunlid A."/>
            <person name="Henrissat B."/>
            <person name="Grigoriev I.V."/>
            <person name="Hibbett D.S."/>
            <person name="Martin F."/>
            <person name="Nordberg H.P."/>
            <person name="Cantor M.N."/>
            <person name="Hua S.X."/>
        </authorList>
    </citation>
    <scope>NUCLEOTIDE SEQUENCE [LARGE SCALE GENOMIC DNA]</scope>
    <source>
        <strain evidence="2 3">F 1598</strain>
    </source>
</reference>
<dbReference type="InterPro" id="IPR001060">
    <property type="entry name" value="FCH_dom"/>
</dbReference>
<reference evidence="3" key="2">
    <citation type="submission" date="2015-01" db="EMBL/GenBank/DDBJ databases">
        <title>Evolutionary Origins and Diversification of the Mycorrhizal Mutualists.</title>
        <authorList>
            <consortium name="DOE Joint Genome Institute"/>
            <consortium name="Mycorrhizal Genomics Consortium"/>
            <person name="Kohler A."/>
            <person name="Kuo A."/>
            <person name="Nagy L.G."/>
            <person name="Floudas D."/>
            <person name="Copeland A."/>
            <person name="Barry K.W."/>
            <person name="Cichocki N."/>
            <person name="Veneault-Fourrey C."/>
            <person name="LaButti K."/>
            <person name="Lindquist E.A."/>
            <person name="Lipzen A."/>
            <person name="Lundell T."/>
            <person name="Morin E."/>
            <person name="Murat C."/>
            <person name="Riley R."/>
            <person name="Ohm R."/>
            <person name="Sun H."/>
            <person name="Tunlid A."/>
            <person name="Henrissat B."/>
            <person name="Grigoriev I.V."/>
            <person name="Hibbett D.S."/>
            <person name="Martin F."/>
        </authorList>
    </citation>
    <scope>NUCLEOTIDE SEQUENCE [LARGE SCALE GENOMIC DNA]</scope>
    <source>
        <strain evidence="3">F 1598</strain>
    </source>
</reference>
<dbReference type="Pfam" id="PF00611">
    <property type="entry name" value="FCH"/>
    <property type="match status" value="1"/>
</dbReference>
<proteinExistence type="predicted"/>
<gene>
    <name evidence="2" type="ORF">PILCRDRAFT_95166</name>
</gene>
<evidence type="ECO:0000313" key="2">
    <source>
        <dbReference type="EMBL" id="KIM89187.1"/>
    </source>
</evidence>
<name>A0A0C3CHE0_PILCF</name>
<protein>
    <recommendedName>
        <fullName evidence="1">FCH domain-containing protein</fullName>
    </recommendedName>
</protein>
<sequence length="365" mass="41075">MASTGQSYGKTLPDQVDRIADLFDAHLGLISDVRELYRERVALERDYASKLQILARKASEKRAKTTASLVLGNEPTKVWDENALRQSTLDNAYAQIIASMTLSAQDHVNLADAMALQVVDVLKSIERKSEDTKKKVRLEVIYLISTAIANATKRKFYSEDLPSLEDELQTRLVTRFVNVLLQAQTLQIRHHDMLKGRTTFAETSIGKVDPVRDQDLFIDHNIRPFVAPGDWTFEPCSSHYDTGEMSVDPAPKIFIQNKLAKCRSKLQELDPLIVAKRQEVDKYTKLVAAYASDRSLGDFDDIMNSYLESNQQLTFFMSSEHILNAEVEVILQALNGDEGSQKPHSFKSSSFSIPTQCGYCKVCGM</sequence>
<dbReference type="HOGENOM" id="CLU_758912_0_0_1"/>
<evidence type="ECO:0000259" key="1">
    <source>
        <dbReference type="SMART" id="SM00055"/>
    </source>
</evidence>
<dbReference type="GO" id="GO:0030833">
    <property type="term" value="P:regulation of actin filament polymerization"/>
    <property type="evidence" value="ECO:0007669"/>
    <property type="project" value="TreeGrafter"/>
</dbReference>
<organism evidence="2 3">
    <name type="scientific">Piloderma croceum (strain F 1598)</name>
    <dbReference type="NCBI Taxonomy" id="765440"/>
    <lineage>
        <taxon>Eukaryota</taxon>
        <taxon>Fungi</taxon>
        <taxon>Dikarya</taxon>
        <taxon>Basidiomycota</taxon>
        <taxon>Agaricomycotina</taxon>
        <taxon>Agaricomycetes</taxon>
        <taxon>Agaricomycetidae</taxon>
        <taxon>Atheliales</taxon>
        <taxon>Atheliaceae</taxon>
        <taxon>Piloderma</taxon>
    </lineage>
</organism>
<dbReference type="Gene3D" id="1.20.1270.60">
    <property type="entry name" value="Arfaptin homology (AH) domain/BAR domain"/>
    <property type="match status" value="2"/>
</dbReference>
<dbReference type="OrthoDB" id="8783038at2759"/>
<dbReference type="FunCoup" id="A0A0C3CHE0">
    <property type="interactions" value="104"/>
</dbReference>
<dbReference type="AlphaFoldDB" id="A0A0C3CHE0"/>
<feature type="domain" description="FCH" evidence="1">
    <location>
        <begin position="6"/>
        <end position="114"/>
    </location>
</feature>
<dbReference type="InterPro" id="IPR027267">
    <property type="entry name" value="AH/BAR_dom_sf"/>
</dbReference>
<dbReference type="Proteomes" id="UP000054166">
    <property type="component" value="Unassembled WGS sequence"/>
</dbReference>
<keyword evidence="3" id="KW-1185">Reference proteome</keyword>
<dbReference type="InParanoid" id="A0A0C3CHE0"/>
<evidence type="ECO:0000313" key="3">
    <source>
        <dbReference type="Proteomes" id="UP000054166"/>
    </source>
</evidence>
<dbReference type="PANTHER" id="PTHR15735:SF21">
    <property type="entry name" value="PROTEIN NERVOUS WRECK"/>
    <property type="match status" value="1"/>
</dbReference>
<accession>A0A0C3CHE0</accession>
<dbReference type="SUPFAM" id="SSF103657">
    <property type="entry name" value="BAR/IMD domain-like"/>
    <property type="match status" value="1"/>
</dbReference>
<dbReference type="EMBL" id="KN832975">
    <property type="protein sequence ID" value="KIM89187.1"/>
    <property type="molecule type" value="Genomic_DNA"/>
</dbReference>
<dbReference type="PANTHER" id="PTHR15735">
    <property type="entry name" value="FCH AND DOUBLE SH3 DOMAINS PROTEIN"/>
    <property type="match status" value="1"/>
</dbReference>
<dbReference type="STRING" id="765440.A0A0C3CHE0"/>
<dbReference type="SMART" id="SM00055">
    <property type="entry name" value="FCH"/>
    <property type="match status" value="1"/>
</dbReference>